<dbReference type="EC" id="1.6.5.9" evidence="2"/>
<evidence type="ECO:0000256" key="1">
    <source>
        <dbReference type="ARBA" id="ARBA00005272"/>
    </source>
</evidence>
<evidence type="ECO:0000256" key="9">
    <source>
        <dbReference type="ARBA" id="ARBA00049010"/>
    </source>
</evidence>
<dbReference type="InterPro" id="IPR045024">
    <property type="entry name" value="NDH-2"/>
</dbReference>
<gene>
    <name evidence="12" type="ORF">BdWA1_002718</name>
</gene>
<evidence type="ECO:0000256" key="8">
    <source>
        <dbReference type="ARBA" id="ARBA00047599"/>
    </source>
</evidence>
<dbReference type="KEGG" id="bdw:94337015"/>
<dbReference type="AlphaFoldDB" id="A0AAD9UNK9"/>
<evidence type="ECO:0000256" key="5">
    <source>
        <dbReference type="ARBA" id="ARBA00022946"/>
    </source>
</evidence>
<dbReference type="Gene3D" id="3.50.50.100">
    <property type="match status" value="2"/>
</dbReference>
<dbReference type="Pfam" id="PF07992">
    <property type="entry name" value="Pyr_redox_2"/>
    <property type="match status" value="1"/>
</dbReference>
<evidence type="ECO:0000256" key="2">
    <source>
        <dbReference type="ARBA" id="ARBA00012637"/>
    </source>
</evidence>
<evidence type="ECO:0000259" key="11">
    <source>
        <dbReference type="Pfam" id="PF22366"/>
    </source>
</evidence>
<dbReference type="RefSeq" id="XP_067802960.1">
    <property type="nucleotide sequence ID" value="XM_067947738.1"/>
</dbReference>
<dbReference type="Proteomes" id="UP001214638">
    <property type="component" value="Unassembled WGS sequence"/>
</dbReference>
<dbReference type="PANTHER" id="PTHR43706:SF47">
    <property type="entry name" value="EXTERNAL NADH-UBIQUINONE OXIDOREDUCTASE 1, MITOCHONDRIAL-RELATED"/>
    <property type="match status" value="1"/>
</dbReference>
<sequence>MKSLDKARIYHAYPRYFTSTGVTRKKIVILGSGWSSLYLTKNLSPKLYDVHIVSPRDHFVFTPLLPKVSSGMIHSSTCAEPVVNFLPSQSNFYHGRCDHVDVNNKLVKVVPVDSPRAHFTLSYDVLVMALGARTNSFGIPGVYENALFLKEIEHARAIFKQVINCALAANLPNISKQDRQRLLHVIIVGGGPTGVEVAGEINWLFKSHFKYSFPHLIKDAKVTIIEGGQKLLPSFGSRNSSYALKKFTSSGINIMLQNSVTEIHSDGVTLKDFQGNISRLHANTVVWASGLQGTELAMDFCKQLEAQNSPRGILVDGNLKVLGVGNSDIYALGDCAKIVPPSLEENRDAVSRLVGGDTVDAFLKNIKALYPIYPQVHCLKHKAHAVAFRQFLKDHAGSDKNAISLQETLRWFDRNYTPPFPTAQVAKQQGLYLARLLNSKESGPFLEDWRGSMASLGGRNVVGNFPWGQLNGTTLARALWYFVYLTMLSNWRMRLYFFLDVIFQAIFKRCISSN</sequence>
<evidence type="ECO:0000256" key="7">
    <source>
        <dbReference type="ARBA" id="ARBA00023027"/>
    </source>
</evidence>
<evidence type="ECO:0000256" key="3">
    <source>
        <dbReference type="ARBA" id="ARBA00022630"/>
    </source>
</evidence>
<comment type="catalytic activity">
    <reaction evidence="8">
        <text>a quinone + NADH + H(+) = a quinol + NAD(+)</text>
        <dbReference type="Rhea" id="RHEA:46160"/>
        <dbReference type="ChEBI" id="CHEBI:15378"/>
        <dbReference type="ChEBI" id="CHEBI:24646"/>
        <dbReference type="ChEBI" id="CHEBI:57540"/>
        <dbReference type="ChEBI" id="CHEBI:57945"/>
        <dbReference type="ChEBI" id="CHEBI:132124"/>
        <dbReference type="EC" id="1.6.5.9"/>
    </reaction>
</comment>
<comment type="similarity">
    <text evidence="1">Belongs to the NADH dehydrogenase family.</text>
</comment>
<evidence type="ECO:0000256" key="6">
    <source>
        <dbReference type="ARBA" id="ARBA00023002"/>
    </source>
</evidence>
<dbReference type="Pfam" id="PF22366">
    <property type="entry name" value="NDH2_C"/>
    <property type="match status" value="1"/>
</dbReference>
<protein>
    <recommendedName>
        <fullName evidence="2">NADH:ubiquinone reductase (non-electrogenic)</fullName>
        <ecNumber evidence="2">1.6.5.9</ecNumber>
    </recommendedName>
</protein>
<reference evidence="12" key="1">
    <citation type="journal article" date="2023" name="Nat. Microbiol.">
        <title>Babesia duncani multi-omics identifies virulence factors and drug targets.</title>
        <authorList>
            <person name="Singh P."/>
            <person name="Lonardi S."/>
            <person name="Liang Q."/>
            <person name="Vydyam P."/>
            <person name="Khabirova E."/>
            <person name="Fang T."/>
            <person name="Gihaz S."/>
            <person name="Thekkiniath J."/>
            <person name="Munshi M."/>
            <person name="Abel S."/>
            <person name="Ciampossin L."/>
            <person name="Batugedara G."/>
            <person name="Gupta M."/>
            <person name="Lu X.M."/>
            <person name="Lenz T."/>
            <person name="Chakravarty S."/>
            <person name="Cornillot E."/>
            <person name="Hu Y."/>
            <person name="Ma W."/>
            <person name="Gonzalez L.M."/>
            <person name="Sanchez S."/>
            <person name="Estrada K."/>
            <person name="Sanchez-Flores A."/>
            <person name="Montero E."/>
            <person name="Harb O.S."/>
            <person name="Le Roch K.G."/>
            <person name="Mamoun C.B."/>
        </authorList>
    </citation>
    <scope>NUCLEOTIDE SEQUENCE</scope>
    <source>
        <strain evidence="12">WA1</strain>
    </source>
</reference>
<dbReference type="SUPFAM" id="SSF51905">
    <property type="entry name" value="FAD/NAD(P)-binding domain"/>
    <property type="match status" value="2"/>
</dbReference>
<name>A0AAD9UNK9_9APIC</name>
<comment type="caution">
    <text evidence="12">The sequence shown here is derived from an EMBL/GenBank/DDBJ whole genome shotgun (WGS) entry which is preliminary data.</text>
</comment>
<evidence type="ECO:0000259" key="10">
    <source>
        <dbReference type="Pfam" id="PF07992"/>
    </source>
</evidence>
<dbReference type="InterPro" id="IPR036188">
    <property type="entry name" value="FAD/NAD-bd_sf"/>
</dbReference>
<keyword evidence="3" id="KW-0285">Flavoprotein</keyword>
<evidence type="ECO:0000313" key="12">
    <source>
        <dbReference type="EMBL" id="KAK2196118.1"/>
    </source>
</evidence>
<dbReference type="EMBL" id="JALLKP010000003">
    <property type="protein sequence ID" value="KAK2196118.1"/>
    <property type="molecule type" value="Genomic_DNA"/>
</dbReference>
<evidence type="ECO:0000313" key="13">
    <source>
        <dbReference type="Proteomes" id="UP001214638"/>
    </source>
</evidence>
<feature type="domain" description="FAD/NAD(P)-binding" evidence="10">
    <location>
        <begin position="26"/>
        <end position="339"/>
    </location>
</feature>
<dbReference type="InterPro" id="IPR054585">
    <property type="entry name" value="NDH2-like_C"/>
</dbReference>
<keyword evidence="4" id="KW-0274">FAD</keyword>
<dbReference type="GO" id="GO:0005739">
    <property type="term" value="C:mitochondrion"/>
    <property type="evidence" value="ECO:0007669"/>
    <property type="project" value="TreeGrafter"/>
</dbReference>
<dbReference type="PANTHER" id="PTHR43706">
    <property type="entry name" value="NADH DEHYDROGENASE"/>
    <property type="match status" value="1"/>
</dbReference>
<keyword evidence="7" id="KW-0520">NAD</keyword>
<keyword evidence="5" id="KW-0809">Transit peptide</keyword>
<proteinExistence type="inferred from homology"/>
<evidence type="ECO:0000256" key="4">
    <source>
        <dbReference type="ARBA" id="ARBA00022827"/>
    </source>
</evidence>
<dbReference type="GO" id="GO:0050136">
    <property type="term" value="F:NADH dehydrogenase (quinone) (non-electrogenic) activity"/>
    <property type="evidence" value="ECO:0007669"/>
    <property type="project" value="UniProtKB-EC"/>
</dbReference>
<dbReference type="PRINTS" id="PR00368">
    <property type="entry name" value="FADPNR"/>
</dbReference>
<comment type="catalytic activity">
    <reaction evidence="9">
        <text>a ubiquinone + NADH + H(+) = a ubiquinol + NAD(+)</text>
        <dbReference type="Rhea" id="RHEA:23152"/>
        <dbReference type="Rhea" id="RHEA-COMP:9565"/>
        <dbReference type="Rhea" id="RHEA-COMP:9566"/>
        <dbReference type="ChEBI" id="CHEBI:15378"/>
        <dbReference type="ChEBI" id="CHEBI:16389"/>
        <dbReference type="ChEBI" id="CHEBI:17976"/>
        <dbReference type="ChEBI" id="CHEBI:57540"/>
        <dbReference type="ChEBI" id="CHEBI:57945"/>
    </reaction>
</comment>
<keyword evidence="6" id="KW-0560">Oxidoreductase</keyword>
<feature type="domain" description="External alternative NADH-ubiquinone oxidoreductase-like C-terminal" evidence="11">
    <location>
        <begin position="449"/>
        <end position="509"/>
    </location>
</feature>
<organism evidence="12 13">
    <name type="scientific">Babesia duncani</name>
    <dbReference type="NCBI Taxonomy" id="323732"/>
    <lineage>
        <taxon>Eukaryota</taxon>
        <taxon>Sar</taxon>
        <taxon>Alveolata</taxon>
        <taxon>Apicomplexa</taxon>
        <taxon>Aconoidasida</taxon>
        <taxon>Piroplasmida</taxon>
        <taxon>Babesiidae</taxon>
        <taxon>Babesia</taxon>
    </lineage>
</organism>
<keyword evidence="13" id="KW-1185">Reference proteome</keyword>
<accession>A0AAD9UNK9</accession>
<dbReference type="InterPro" id="IPR023753">
    <property type="entry name" value="FAD/NAD-binding_dom"/>
</dbReference>
<dbReference type="GeneID" id="94337015"/>